<gene>
    <name evidence="2" type="ORF">B3C1_10737</name>
</gene>
<evidence type="ECO:0000313" key="3">
    <source>
        <dbReference type="Proteomes" id="UP000006755"/>
    </source>
</evidence>
<dbReference type="InterPro" id="IPR036568">
    <property type="entry name" value="GGCT-like_sf"/>
</dbReference>
<dbReference type="OrthoDB" id="482277at2"/>
<dbReference type="RefSeq" id="WP_008484787.1">
    <property type="nucleotide sequence ID" value="NZ_AMRI01000013.1"/>
</dbReference>
<sequence>MSAAPFAELPLFVYGTLRRGAGTPLARRLASQGHYLGQGLCRGLLYRVDHYPGWVPGDGWVTGDLYLVPPTLRAALDAYEECGPGFAEPWEYRPQGVLAWLRGRPLAACLYRYQRPVEATMLIASGDFFQP</sequence>
<dbReference type="Proteomes" id="UP000006755">
    <property type="component" value="Unassembled WGS sequence"/>
</dbReference>
<dbReference type="InterPro" id="IPR013024">
    <property type="entry name" value="GGCT-like"/>
</dbReference>
<dbReference type="EMBL" id="AMRI01000013">
    <property type="protein sequence ID" value="EKE73087.1"/>
    <property type="molecule type" value="Genomic_DNA"/>
</dbReference>
<keyword evidence="3" id="KW-1185">Reference proteome</keyword>
<comment type="caution">
    <text evidence="2">The sequence shown here is derived from an EMBL/GenBank/DDBJ whole genome shotgun (WGS) entry which is preliminary data.</text>
</comment>
<proteinExistence type="predicted"/>
<dbReference type="AlphaFoldDB" id="K2JEL1"/>
<reference evidence="2 3" key="1">
    <citation type="journal article" date="2012" name="J. Bacteriol.">
        <title>Genome Sequence of Gallaecimonas xiamenensis Type Strain 3-C-1.</title>
        <authorList>
            <person name="Lai Q."/>
            <person name="Wang L."/>
            <person name="Wang W."/>
            <person name="Shao Z."/>
        </authorList>
    </citation>
    <scope>NUCLEOTIDE SEQUENCE [LARGE SCALE GENOMIC DNA]</scope>
    <source>
        <strain evidence="2 3">3-C-1</strain>
    </source>
</reference>
<accession>K2JEL1</accession>
<protein>
    <recommendedName>
        <fullName evidence="1">Gamma-glutamylcyclotransferase AIG2-like domain-containing protein</fullName>
    </recommendedName>
</protein>
<feature type="domain" description="Gamma-glutamylcyclotransferase AIG2-like" evidence="1">
    <location>
        <begin position="11"/>
        <end position="128"/>
    </location>
</feature>
<name>K2JEL1_9GAMM</name>
<evidence type="ECO:0000313" key="2">
    <source>
        <dbReference type="EMBL" id="EKE73087.1"/>
    </source>
</evidence>
<dbReference type="Gene3D" id="3.10.490.10">
    <property type="entry name" value="Gamma-glutamyl cyclotransferase-like"/>
    <property type="match status" value="1"/>
</dbReference>
<evidence type="ECO:0000259" key="1">
    <source>
        <dbReference type="Pfam" id="PF06094"/>
    </source>
</evidence>
<dbReference type="InterPro" id="IPR009288">
    <property type="entry name" value="AIG2-like_dom"/>
</dbReference>
<dbReference type="Pfam" id="PF06094">
    <property type="entry name" value="GGACT"/>
    <property type="match status" value="1"/>
</dbReference>
<dbReference type="CDD" id="cd06661">
    <property type="entry name" value="GGCT_like"/>
    <property type="match status" value="1"/>
</dbReference>
<dbReference type="SUPFAM" id="SSF110857">
    <property type="entry name" value="Gamma-glutamyl cyclotransferase-like"/>
    <property type="match status" value="1"/>
</dbReference>
<dbReference type="STRING" id="745411.B3C1_10737"/>
<organism evidence="2 3">
    <name type="scientific">Gallaecimonas xiamenensis 3-C-1</name>
    <dbReference type="NCBI Taxonomy" id="745411"/>
    <lineage>
        <taxon>Bacteria</taxon>
        <taxon>Pseudomonadati</taxon>
        <taxon>Pseudomonadota</taxon>
        <taxon>Gammaproteobacteria</taxon>
        <taxon>Enterobacterales</taxon>
        <taxon>Gallaecimonadaceae</taxon>
        <taxon>Gallaecimonas</taxon>
    </lineage>
</organism>
<dbReference type="eggNOG" id="COG2105">
    <property type="taxonomic scope" value="Bacteria"/>
</dbReference>